<accession>A0ABP0VPZ8</accession>
<dbReference type="Gene3D" id="1.10.10.1740">
    <property type="entry name" value="Transmembrane protein 14-like"/>
    <property type="match status" value="1"/>
</dbReference>
<evidence type="ECO:0000313" key="8">
    <source>
        <dbReference type="Proteomes" id="UP001497444"/>
    </source>
</evidence>
<evidence type="ECO:0000256" key="1">
    <source>
        <dbReference type="ARBA" id="ARBA00004370"/>
    </source>
</evidence>
<dbReference type="PANTHER" id="PTHR12668">
    <property type="entry name" value="TRANSMEMBRANE PROTEIN 14, 15"/>
    <property type="match status" value="1"/>
</dbReference>
<dbReference type="Proteomes" id="UP001497444">
    <property type="component" value="Chromosome 1"/>
</dbReference>
<dbReference type="EMBL" id="OZ020096">
    <property type="protein sequence ID" value="CAK9255868.1"/>
    <property type="molecule type" value="Genomic_DNA"/>
</dbReference>
<reference evidence="7 8" key="1">
    <citation type="submission" date="2024-02" db="EMBL/GenBank/DDBJ databases">
        <authorList>
            <consortium name="ELIXIR-Norway"/>
            <consortium name="Elixir Norway"/>
        </authorList>
    </citation>
    <scope>NUCLEOTIDE SEQUENCE [LARGE SCALE GENOMIC DNA]</scope>
</reference>
<name>A0ABP0VPZ8_9BRYO</name>
<gene>
    <name evidence="7" type="ORF">CSSPJE1EN1_LOCUS1346</name>
</gene>
<keyword evidence="4 6" id="KW-1133">Transmembrane helix</keyword>
<dbReference type="InterPro" id="IPR044890">
    <property type="entry name" value="TMEM14_sf"/>
</dbReference>
<comment type="similarity">
    <text evidence="2">Belongs to the TMEM14 family.</text>
</comment>
<feature type="transmembrane region" description="Helical" evidence="6">
    <location>
        <begin position="82"/>
        <end position="103"/>
    </location>
</feature>
<evidence type="ECO:0000256" key="5">
    <source>
        <dbReference type="ARBA" id="ARBA00023136"/>
    </source>
</evidence>
<organism evidence="7 8">
    <name type="scientific">Sphagnum jensenii</name>
    <dbReference type="NCBI Taxonomy" id="128206"/>
    <lineage>
        <taxon>Eukaryota</taxon>
        <taxon>Viridiplantae</taxon>
        <taxon>Streptophyta</taxon>
        <taxon>Embryophyta</taxon>
        <taxon>Bryophyta</taxon>
        <taxon>Sphagnophytina</taxon>
        <taxon>Sphagnopsida</taxon>
        <taxon>Sphagnales</taxon>
        <taxon>Sphagnaceae</taxon>
        <taxon>Sphagnum</taxon>
    </lineage>
</organism>
<keyword evidence="8" id="KW-1185">Reference proteome</keyword>
<evidence type="ECO:0000256" key="4">
    <source>
        <dbReference type="ARBA" id="ARBA00022989"/>
    </source>
</evidence>
<evidence type="ECO:0000256" key="2">
    <source>
        <dbReference type="ARBA" id="ARBA00007590"/>
    </source>
</evidence>
<dbReference type="InterPro" id="IPR005349">
    <property type="entry name" value="TMEM14"/>
</dbReference>
<comment type="subcellular location">
    <subcellularLocation>
        <location evidence="1">Membrane</location>
    </subcellularLocation>
</comment>
<evidence type="ECO:0000256" key="6">
    <source>
        <dbReference type="SAM" id="Phobius"/>
    </source>
</evidence>
<proteinExistence type="inferred from homology"/>
<feature type="transmembrane region" description="Helical" evidence="6">
    <location>
        <begin position="7"/>
        <end position="24"/>
    </location>
</feature>
<dbReference type="Pfam" id="PF03647">
    <property type="entry name" value="Tmemb_14"/>
    <property type="match status" value="1"/>
</dbReference>
<dbReference type="PANTHER" id="PTHR12668:SF37">
    <property type="entry name" value="PROTEIN FATTY ACID EXPORT 2, CHLOROPLASTIC"/>
    <property type="match status" value="1"/>
</dbReference>
<keyword evidence="5 6" id="KW-0472">Membrane</keyword>
<evidence type="ECO:0000256" key="3">
    <source>
        <dbReference type="ARBA" id="ARBA00022692"/>
    </source>
</evidence>
<protein>
    <recommendedName>
        <fullName evidence="9">Transmembrane protein 14C</fullName>
    </recommendedName>
</protein>
<feature type="transmembrane region" description="Helical" evidence="6">
    <location>
        <begin position="30"/>
        <end position="47"/>
    </location>
</feature>
<evidence type="ECO:0000313" key="7">
    <source>
        <dbReference type="EMBL" id="CAK9255868.1"/>
    </source>
</evidence>
<evidence type="ECO:0008006" key="9">
    <source>
        <dbReference type="Google" id="ProtNLM"/>
    </source>
</evidence>
<sequence>MSLSQNLTLAYAALVGVGGVIGYFKAGSNQSLIAGGGSALVLCYVYLTLPTKPFLASAIGLGVSITLLIVMGSRFWNSGKFFPAGVVSILSLIMAVGYIHALIRTSHD</sequence>
<feature type="transmembrane region" description="Helical" evidence="6">
    <location>
        <begin position="54"/>
        <end position="76"/>
    </location>
</feature>
<keyword evidence="3 6" id="KW-0812">Transmembrane</keyword>